<evidence type="ECO:0000256" key="2">
    <source>
        <dbReference type="ARBA" id="ARBA00023125"/>
    </source>
</evidence>
<dbReference type="InterPro" id="IPR023187">
    <property type="entry name" value="Tscrpt_reg_MarR-type_CS"/>
</dbReference>
<evidence type="ECO:0000313" key="6">
    <source>
        <dbReference type="EMBL" id="QYL14780.1"/>
    </source>
</evidence>
<evidence type="ECO:0000259" key="5">
    <source>
        <dbReference type="PROSITE" id="PS50995"/>
    </source>
</evidence>
<dbReference type="EMBL" id="CP080333">
    <property type="protein sequence ID" value="QYL14780.1"/>
    <property type="molecule type" value="Genomic_DNA"/>
</dbReference>
<dbReference type="PRINTS" id="PR00598">
    <property type="entry name" value="HTHMARR"/>
</dbReference>
<dbReference type="Proteomes" id="UP000825367">
    <property type="component" value="Chromosome"/>
</dbReference>
<dbReference type="InterPro" id="IPR039422">
    <property type="entry name" value="MarR/SlyA-like"/>
</dbReference>
<dbReference type="InterPro" id="IPR036390">
    <property type="entry name" value="WH_DNA-bd_sf"/>
</dbReference>
<keyword evidence="1" id="KW-0805">Transcription regulation</keyword>
<dbReference type="PANTHER" id="PTHR33164">
    <property type="entry name" value="TRANSCRIPTIONAL REGULATOR, MARR FAMILY"/>
    <property type="match status" value="1"/>
</dbReference>
<proteinExistence type="predicted"/>
<evidence type="ECO:0000313" key="7">
    <source>
        <dbReference type="Proteomes" id="UP000825367"/>
    </source>
</evidence>
<dbReference type="InterPro" id="IPR036388">
    <property type="entry name" value="WH-like_DNA-bd_sf"/>
</dbReference>
<evidence type="ECO:0000256" key="1">
    <source>
        <dbReference type="ARBA" id="ARBA00023015"/>
    </source>
</evidence>
<gene>
    <name evidence="6" type="ORF">K0O64_16440</name>
</gene>
<sequence>MTAPGRMPGMRRQAAQQADDGPSAADVDAVLRASRALVGIAAASIAETADVVTVPQLRVLVMIDTHGPLNLASVAAALEISPSNASRICDRLIKAGFLHRQDSAEDRRNISLSLSTEGRQLVRKMNRHRRRSITRVLRTMSAEERAAVIAALDTFAVAAGESADDAGLRLVWPPA</sequence>
<dbReference type="Pfam" id="PF01047">
    <property type="entry name" value="MarR"/>
    <property type="match status" value="1"/>
</dbReference>
<feature type="region of interest" description="Disordered" evidence="4">
    <location>
        <begin position="1"/>
        <end position="23"/>
    </location>
</feature>
<dbReference type="SUPFAM" id="SSF46785">
    <property type="entry name" value="Winged helix' DNA-binding domain"/>
    <property type="match status" value="1"/>
</dbReference>
<organism evidence="6 7">
    <name type="scientific">Mycolicibacterium pallens</name>
    <dbReference type="NCBI Taxonomy" id="370524"/>
    <lineage>
        <taxon>Bacteria</taxon>
        <taxon>Bacillati</taxon>
        <taxon>Actinomycetota</taxon>
        <taxon>Actinomycetes</taxon>
        <taxon>Mycobacteriales</taxon>
        <taxon>Mycobacteriaceae</taxon>
        <taxon>Mycolicibacterium</taxon>
    </lineage>
</organism>
<keyword evidence="3" id="KW-0804">Transcription</keyword>
<evidence type="ECO:0000256" key="3">
    <source>
        <dbReference type="ARBA" id="ARBA00023163"/>
    </source>
</evidence>
<keyword evidence="2" id="KW-0238">DNA-binding</keyword>
<dbReference type="InterPro" id="IPR000835">
    <property type="entry name" value="HTH_MarR-typ"/>
</dbReference>
<evidence type="ECO:0000256" key="4">
    <source>
        <dbReference type="SAM" id="MobiDB-lite"/>
    </source>
</evidence>
<name>A0ABX8VG73_9MYCO</name>
<keyword evidence="7" id="KW-1185">Reference proteome</keyword>
<dbReference type="Gene3D" id="1.10.10.10">
    <property type="entry name" value="Winged helix-like DNA-binding domain superfamily/Winged helix DNA-binding domain"/>
    <property type="match status" value="1"/>
</dbReference>
<dbReference type="PROSITE" id="PS01117">
    <property type="entry name" value="HTH_MARR_1"/>
    <property type="match status" value="1"/>
</dbReference>
<reference evidence="6 7" key="1">
    <citation type="submission" date="2021-07" db="EMBL/GenBank/DDBJ databases">
        <title>Whole genome sequencing of non-tuberculosis mycobacteria type-strains.</title>
        <authorList>
            <person name="Igarashi Y."/>
            <person name="Osugi A."/>
            <person name="Mitarai S."/>
        </authorList>
    </citation>
    <scope>NUCLEOTIDE SEQUENCE [LARGE SCALE GENOMIC DNA]</scope>
    <source>
        <strain evidence="6 7">JCM 16370</strain>
    </source>
</reference>
<dbReference type="SMART" id="SM00347">
    <property type="entry name" value="HTH_MARR"/>
    <property type="match status" value="1"/>
</dbReference>
<dbReference type="PANTHER" id="PTHR33164:SF94">
    <property type="entry name" value="TRANSCRIPTIONAL REGULATORY PROTEIN-RELATED"/>
    <property type="match status" value="1"/>
</dbReference>
<feature type="domain" description="HTH marR-type" evidence="5">
    <location>
        <begin position="23"/>
        <end position="157"/>
    </location>
</feature>
<accession>A0ABX8VG73</accession>
<protein>
    <submittedName>
        <fullName evidence="6">MarR family transcriptional regulator</fullName>
    </submittedName>
</protein>
<dbReference type="PROSITE" id="PS50995">
    <property type="entry name" value="HTH_MARR_2"/>
    <property type="match status" value="1"/>
</dbReference>